<proteinExistence type="predicted"/>
<evidence type="ECO:0000313" key="2">
    <source>
        <dbReference type="Proteomes" id="UP000054995"/>
    </source>
</evidence>
<keyword evidence="2" id="KW-1185">Reference proteome</keyword>
<gene>
    <name evidence="1" type="ORF">T4D_10105</name>
</gene>
<comment type="caution">
    <text evidence="1">The sequence shown here is derived from an EMBL/GenBank/DDBJ whole genome shotgun (WGS) entry which is preliminary data.</text>
</comment>
<reference evidence="1 2" key="1">
    <citation type="submission" date="2015-01" db="EMBL/GenBank/DDBJ databases">
        <title>Evolution of Trichinella species and genotypes.</title>
        <authorList>
            <person name="Korhonen P.K."/>
            <person name="Edoardo P."/>
            <person name="Giuseppe L.R."/>
            <person name="Gasser R.B."/>
        </authorList>
    </citation>
    <scope>NUCLEOTIDE SEQUENCE [LARGE SCALE GENOMIC DNA]</scope>
    <source>
        <strain evidence="1">ISS470</strain>
    </source>
</reference>
<dbReference type="AlphaFoldDB" id="A0A0V1FXV8"/>
<name>A0A0V1FXV8_TRIPS</name>
<protein>
    <submittedName>
        <fullName evidence="1">Uncharacterized protein</fullName>
    </submittedName>
</protein>
<dbReference type="OrthoDB" id="10612636at2759"/>
<dbReference type="Proteomes" id="UP000054995">
    <property type="component" value="Unassembled WGS sequence"/>
</dbReference>
<evidence type="ECO:0000313" key="1">
    <source>
        <dbReference type="EMBL" id="KRY90845.1"/>
    </source>
</evidence>
<sequence length="90" mass="10209">MEVSIKSRALEKFTAEEKLLLFSISTSSEEEDQLENDELDSDAEAEVLLDPSMQLGEWLNQLQVLSQGKFFFLLAFVNIARNRCAFCSVT</sequence>
<dbReference type="EMBL" id="JYDT01000018">
    <property type="protein sequence ID" value="KRY90845.1"/>
    <property type="molecule type" value="Genomic_DNA"/>
</dbReference>
<accession>A0A0V1FXV8</accession>
<organism evidence="1 2">
    <name type="scientific">Trichinella pseudospiralis</name>
    <name type="common">Parasitic roundworm</name>
    <dbReference type="NCBI Taxonomy" id="6337"/>
    <lineage>
        <taxon>Eukaryota</taxon>
        <taxon>Metazoa</taxon>
        <taxon>Ecdysozoa</taxon>
        <taxon>Nematoda</taxon>
        <taxon>Enoplea</taxon>
        <taxon>Dorylaimia</taxon>
        <taxon>Trichinellida</taxon>
        <taxon>Trichinellidae</taxon>
        <taxon>Trichinella</taxon>
    </lineage>
</organism>